<sequence length="306" mass="33628">MCSPSTDRVNCQVCGRSRRVPPELMPNAQYFVCRDCVARAFPDLRDRHHTDFRNISTTDIESTLYDPYASERLEEPPRTADDAVRSENRLKAMERAKSQMFEIKRVTSTFFKVNSSGNVETVPTTRGSLELSDLAVDDDDGTCKICMENPATIILLPCGHGGLCQGCAKDLVLAGKTCYICREEFTMLAEMNQKWSKSEAVITATSDHEEDQRKEEAEYLGRMIRPDALHHVTSSARDDGQSLLVAAGNGDTLDAAASLPLSGNADTDDTSATERHVRDTMQPQQELSSGTLASVDRKAGTAVIAL</sequence>
<dbReference type="RefSeq" id="XP_002775240.1">
    <property type="nucleotide sequence ID" value="XM_002775194.1"/>
</dbReference>
<reference evidence="4 5" key="1">
    <citation type="submission" date="2008-07" db="EMBL/GenBank/DDBJ databases">
        <authorList>
            <person name="El-Sayed N."/>
            <person name="Caler E."/>
            <person name="Inman J."/>
            <person name="Amedeo P."/>
            <person name="Hass B."/>
            <person name="Wortman J."/>
        </authorList>
    </citation>
    <scope>NUCLEOTIDE SEQUENCE [LARGE SCALE GENOMIC DNA]</scope>
    <source>
        <strain evidence="5">ATCC 50983 / TXsc</strain>
    </source>
</reference>
<dbReference type="Proteomes" id="UP000007800">
    <property type="component" value="Unassembled WGS sequence"/>
</dbReference>
<keyword evidence="1" id="KW-0863">Zinc-finger</keyword>
<dbReference type="InterPro" id="IPR045194">
    <property type="entry name" value="MGRN1/RNF157-like"/>
</dbReference>
<name>C5L8A0_PERM5</name>
<dbReference type="SUPFAM" id="SSF57850">
    <property type="entry name" value="RING/U-box"/>
    <property type="match status" value="1"/>
</dbReference>
<organism evidence="5">
    <name type="scientific">Perkinsus marinus (strain ATCC 50983 / TXsc)</name>
    <dbReference type="NCBI Taxonomy" id="423536"/>
    <lineage>
        <taxon>Eukaryota</taxon>
        <taxon>Sar</taxon>
        <taxon>Alveolata</taxon>
        <taxon>Perkinsozoa</taxon>
        <taxon>Perkinsea</taxon>
        <taxon>Perkinsida</taxon>
        <taxon>Perkinsidae</taxon>
        <taxon>Perkinsus</taxon>
    </lineage>
</organism>
<dbReference type="OrthoDB" id="312892at2759"/>
<protein>
    <recommendedName>
        <fullName evidence="3">RING-type domain-containing protein</fullName>
    </recommendedName>
</protein>
<evidence type="ECO:0000256" key="1">
    <source>
        <dbReference type="PROSITE-ProRule" id="PRU00175"/>
    </source>
</evidence>
<dbReference type="GeneID" id="9059439"/>
<evidence type="ECO:0000259" key="3">
    <source>
        <dbReference type="PROSITE" id="PS50089"/>
    </source>
</evidence>
<dbReference type="InterPro" id="IPR013083">
    <property type="entry name" value="Znf_RING/FYVE/PHD"/>
</dbReference>
<dbReference type="PANTHER" id="PTHR22996">
    <property type="entry name" value="MAHOGUNIN"/>
    <property type="match status" value="1"/>
</dbReference>
<dbReference type="GO" id="GO:0005737">
    <property type="term" value="C:cytoplasm"/>
    <property type="evidence" value="ECO:0007669"/>
    <property type="project" value="TreeGrafter"/>
</dbReference>
<evidence type="ECO:0000256" key="2">
    <source>
        <dbReference type="SAM" id="MobiDB-lite"/>
    </source>
</evidence>
<feature type="compositionally biased region" description="Polar residues" evidence="2">
    <location>
        <begin position="281"/>
        <end position="292"/>
    </location>
</feature>
<dbReference type="GO" id="GO:0061630">
    <property type="term" value="F:ubiquitin protein ligase activity"/>
    <property type="evidence" value="ECO:0007669"/>
    <property type="project" value="UniProtKB-EC"/>
</dbReference>
<dbReference type="PROSITE" id="PS50089">
    <property type="entry name" value="ZF_RING_2"/>
    <property type="match status" value="1"/>
</dbReference>
<dbReference type="CDD" id="cd16649">
    <property type="entry name" value="mRING-HC-C3HC5_CGRF1-like"/>
    <property type="match status" value="1"/>
</dbReference>
<keyword evidence="5" id="KW-1185">Reference proteome</keyword>
<dbReference type="InParanoid" id="C5L8A0"/>
<keyword evidence="1" id="KW-0862">Zinc</keyword>
<proteinExistence type="predicted"/>
<accession>C5L8A0</accession>
<dbReference type="EMBL" id="GG680063">
    <property type="protein sequence ID" value="EER07056.1"/>
    <property type="molecule type" value="Genomic_DNA"/>
</dbReference>
<gene>
    <name evidence="4" type="ORF">Pmar_PMAR015469</name>
</gene>
<dbReference type="Gene3D" id="3.30.40.10">
    <property type="entry name" value="Zinc/RING finger domain, C3HC4 (zinc finger)"/>
    <property type="match status" value="1"/>
</dbReference>
<dbReference type="SMART" id="SM00184">
    <property type="entry name" value="RING"/>
    <property type="match status" value="1"/>
</dbReference>
<keyword evidence="1" id="KW-0479">Metal-binding</keyword>
<dbReference type="Pfam" id="PF13920">
    <property type="entry name" value="zf-C3HC4_3"/>
    <property type="match status" value="1"/>
</dbReference>
<feature type="region of interest" description="Disordered" evidence="2">
    <location>
        <begin position="257"/>
        <end position="293"/>
    </location>
</feature>
<evidence type="ECO:0000313" key="4">
    <source>
        <dbReference type="EMBL" id="EER07056.1"/>
    </source>
</evidence>
<evidence type="ECO:0000313" key="5">
    <source>
        <dbReference type="Proteomes" id="UP000007800"/>
    </source>
</evidence>
<dbReference type="AlphaFoldDB" id="C5L8A0"/>
<dbReference type="GO" id="GO:0008270">
    <property type="term" value="F:zinc ion binding"/>
    <property type="evidence" value="ECO:0007669"/>
    <property type="project" value="UniProtKB-KW"/>
</dbReference>
<dbReference type="GO" id="GO:0016567">
    <property type="term" value="P:protein ubiquitination"/>
    <property type="evidence" value="ECO:0007669"/>
    <property type="project" value="TreeGrafter"/>
</dbReference>
<dbReference type="InterPro" id="IPR001841">
    <property type="entry name" value="Znf_RING"/>
</dbReference>
<dbReference type="PANTHER" id="PTHR22996:SF0">
    <property type="entry name" value="RE60872P-RELATED"/>
    <property type="match status" value="1"/>
</dbReference>
<feature type="domain" description="RING-type" evidence="3">
    <location>
        <begin position="143"/>
        <end position="182"/>
    </location>
</feature>